<evidence type="ECO:0000313" key="5">
    <source>
        <dbReference type="EMBL" id="TIA86902.1"/>
    </source>
</evidence>
<dbReference type="SUPFAM" id="SSF54928">
    <property type="entry name" value="RNA-binding domain, RBD"/>
    <property type="match status" value="1"/>
</dbReference>
<comment type="caution">
    <text evidence="5">The sequence shown here is derived from an EMBL/GenBank/DDBJ whole genome shotgun (WGS) entry which is preliminary data.</text>
</comment>
<dbReference type="PROSITE" id="PS50102">
    <property type="entry name" value="RRM"/>
    <property type="match status" value="1"/>
</dbReference>
<evidence type="ECO:0000256" key="1">
    <source>
        <dbReference type="ARBA" id="ARBA00022884"/>
    </source>
</evidence>
<protein>
    <recommendedName>
        <fullName evidence="4">RRM domain-containing protein</fullName>
    </recommendedName>
</protein>
<keyword evidence="6" id="KW-1185">Reference proteome</keyword>
<dbReference type="EMBL" id="SPNW01000072">
    <property type="protein sequence ID" value="TIA86902.1"/>
    <property type="molecule type" value="Genomic_DNA"/>
</dbReference>
<dbReference type="InterPro" id="IPR035979">
    <property type="entry name" value="RBD_domain_sf"/>
</dbReference>
<proteinExistence type="predicted"/>
<dbReference type="GO" id="GO:0005730">
    <property type="term" value="C:nucleolus"/>
    <property type="evidence" value="ECO:0007669"/>
    <property type="project" value="TreeGrafter"/>
</dbReference>
<feature type="compositionally biased region" description="Gly residues" evidence="3">
    <location>
        <begin position="39"/>
        <end position="52"/>
    </location>
</feature>
<dbReference type="InterPro" id="IPR000504">
    <property type="entry name" value="RRM_dom"/>
</dbReference>
<dbReference type="GO" id="GO:0003723">
    <property type="term" value="F:RNA binding"/>
    <property type="evidence" value="ECO:0007669"/>
    <property type="project" value="UniProtKB-UniRule"/>
</dbReference>
<sequence>MSLNDFIAPPAAPGGSWADDDVVDELPTAPAARDEFGGRLDGGAIASGGFGGDPRDRPVVPLPTQPPYTAFLGNLNHSIMEEEIEAFFGGLTLTSVRIVKDISERPKGFGYAEFASLNELKAALEKTGQSLAARPVRITVAEPPKKGGFGGSFVDDKDAWRSARPMASAEPVNTEPDDNVNWRGTAKPVAPPRGFGFRGGADAGAGAEEKEWTRGANFRPQPAASAAPVDEPTSWRSARPAPAAQSDAPAAQPGQRRKLQLAPRGSTQPSGSDASTKSSIFGGAKPVDTATREQSLLDRKAAAPAPTGKPSSVAQPERKTVRKHDNKFSFANAGLEVEGGDDDE</sequence>
<reference evidence="5 6" key="1">
    <citation type="submission" date="2019-03" db="EMBL/GenBank/DDBJ databases">
        <title>Sequencing 23 genomes of Wallemia ichthyophaga.</title>
        <authorList>
            <person name="Gostincar C."/>
        </authorList>
    </citation>
    <scope>NUCLEOTIDE SEQUENCE [LARGE SCALE GENOMIC DNA]</scope>
    <source>
        <strain evidence="5 6">EXF-5753</strain>
    </source>
</reference>
<evidence type="ECO:0000313" key="6">
    <source>
        <dbReference type="Proteomes" id="UP000310189"/>
    </source>
</evidence>
<dbReference type="Gene3D" id="3.30.70.330">
    <property type="match status" value="1"/>
</dbReference>
<accession>A0A4T0FF35</accession>
<dbReference type="PANTHER" id="PTHR23236">
    <property type="entry name" value="EUKARYOTIC TRANSLATION INITIATION FACTOR 4B/4H"/>
    <property type="match status" value="1"/>
</dbReference>
<evidence type="ECO:0000256" key="2">
    <source>
        <dbReference type="PROSITE-ProRule" id="PRU00176"/>
    </source>
</evidence>
<dbReference type="SMART" id="SM00360">
    <property type="entry name" value="RRM"/>
    <property type="match status" value="1"/>
</dbReference>
<feature type="region of interest" description="Disordered" evidence="3">
    <location>
        <begin position="33"/>
        <end position="56"/>
    </location>
</feature>
<organism evidence="5 6">
    <name type="scientific">Wallemia hederae</name>
    <dbReference type="NCBI Taxonomy" id="1540922"/>
    <lineage>
        <taxon>Eukaryota</taxon>
        <taxon>Fungi</taxon>
        <taxon>Dikarya</taxon>
        <taxon>Basidiomycota</taxon>
        <taxon>Wallemiomycotina</taxon>
        <taxon>Wallemiomycetes</taxon>
        <taxon>Wallemiales</taxon>
        <taxon>Wallemiaceae</taxon>
        <taxon>Wallemia</taxon>
    </lineage>
</organism>
<dbReference type="Pfam" id="PF00076">
    <property type="entry name" value="RRM_1"/>
    <property type="match status" value="1"/>
</dbReference>
<feature type="compositionally biased region" description="Polar residues" evidence="3">
    <location>
        <begin position="265"/>
        <end position="279"/>
    </location>
</feature>
<feature type="compositionally biased region" description="Low complexity" evidence="3">
    <location>
        <begin position="236"/>
        <end position="253"/>
    </location>
</feature>
<evidence type="ECO:0000259" key="4">
    <source>
        <dbReference type="PROSITE" id="PS50102"/>
    </source>
</evidence>
<name>A0A4T0FF35_9BASI</name>
<feature type="domain" description="RRM" evidence="4">
    <location>
        <begin position="68"/>
        <end position="143"/>
    </location>
</feature>
<gene>
    <name evidence="5" type="ORF">E3P99_03535</name>
</gene>
<feature type="region of interest" description="Disordered" evidence="3">
    <location>
        <begin position="163"/>
        <end position="344"/>
    </location>
</feature>
<dbReference type="OrthoDB" id="48651at2759"/>
<evidence type="ECO:0000256" key="3">
    <source>
        <dbReference type="SAM" id="MobiDB-lite"/>
    </source>
</evidence>
<dbReference type="InterPro" id="IPR012677">
    <property type="entry name" value="Nucleotide-bd_a/b_plait_sf"/>
</dbReference>
<keyword evidence="1 2" id="KW-0694">RNA-binding</keyword>
<dbReference type="PANTHER" id="PTHR23236:SF11">
    <property type="entry name" value="EUKARYOTIC TRANSLATION INITIATION FACTOR 4H"/>
    <property type="match status" value="1"/>
</dbReference>
<dbReference type="AlphaFoldDB" id="A0A4T0FF35"/>
<dbReference type="Proteomes" id="UP000310189">
    <property type="component" value="Unassembled WGS sequence"/>
</dbReference>